<protein>
    <submittedName>
        <fullName evidence="1">Uncharacterized protein</fullName>
    </submittedName>
</protein>
<gene>
    <name evidence="1" type="ORF">Pint_18658</name>
</gene>
<organism evidence="1 2">
    <name type="scientific">Pistacia integerrima</name>
    <dbReference type="NCBI Taxonomy" id="434235"/>
    <lineage>
        <taxon>Eukaryota</taxon>
        <taxon>Viridiplantae</taxon>
        <taxon>Streptophyta</taxon>
        <taxon>Embryophyta</taxon>
        <taxon>Tracheophyta</taxon>
        <taxon>Spermatophyta</taxon>
        <taxon>Magnoliopsida</taxon>
        <taxon>eudicotyledons</taxon>
        <taxon>Gunneridae</taxon>
        <taxon>Pentapetalae</taxon>
        <taxon>rosids</taxon>
        <taxon>malvids</taxon>
        <taxon>Sapindales</taxon>
        <taxon>Anacardiaceae</taxon>
        <taxon>Pistacia</taxon>
    </lineage>
</organism>
<comment type="caution">
    <text evidence="1">The sequence shown here is derived from an EMBL/GenBank/DDBJ whole genome shotgun (WGS) entry which is preliminary data.</text>
</comment>
<accession>A0ACC0Z1T4</accession>
<keyword evidence="2" id="KW-1185">Reference proteome</keyword>
<proteinExistence type="predicted"/>
<evidence type="ECO:0000313" key="1">
    <source>
        <dbReference type="EMBL" id="KAJ0043953.1"/>
    </source>
</evidence>
<dbReference type="EMBL" id="CM047739">
    <property type="protein sequence ID" value="KAJ0043953.1"/>
    <property type="molecule type" value="Genomic_DNA"/>
</dbReference>
<reference evidence="2" key="1">
    <citation type="journal article" date="2023" name="G3 (Bethesda)">
        <title>Genome assembly and association tests identify interacting loci associated with vigor, precocity, and sex in interspecific pistachio rootstocks.</title>
        <authorList>
            <person name="Palmer W."/>
            <person name="Jacygrad E."/>
            <person name="Sagayaradj S."/>
            <person name="Cavanaugh K."/>
            <person name="Han R."/>
            <person name="Bertier L."/>
            <person name="Beede B."/>
            <person name="Kafkas S."/>
            <person name="Golino D."/>
            <person name="Preece J."/>
            <person name="Michelmore R."/>
        </authorList>
    </citation>
    <scope>NUCLEOTIDE SEQUENCE [LARGE SCALE GENOMIC DNA]</scope>
</reference>
<evidence type="ECO:0000313" key="2">
    <source>
        <dbReference type="Proteomes" id="UP001163603"/>
    </source>
</evidence>
<name>A0ACC0Z1T4_9ROSI</name>
<dbReference type="Proteomes" id="UP001163603">
    <property type="component" value="Chromosome 4"/>
</dbReference>
<sequence length="161" mass="18189">MANSSEDGEGSRCGKRQRSCSQSQNTFGNICEDEVEEESVQVEHFEEEEEQREEKEEEENEEEDQDQDQEDKASITEPNIGFRETSDLVGPSRKGPIFLTLNNPEALDCPICLKPLTIPVCQLALIAAIFKTRCFICCSPIGSNRCWAMEKVLDSVTVFFK</sequence>